<organism evidence="7 8">
    <name type="scientific">Pseudolactococcus hodotermopsidis</name>
    <dbReference type="NCBI Taxonomy" id="2709157"/>
    <lineage>
        <taxon>Bacteria</taxon>
        <taxon>Bacillati</taxon>
        <taxon>Bacillota</taxon>
        <taxon>Bacilli</taxon>
        <taxon>Lactobacillales</taxon>
        <taxon>Streptococcaceae</taxon>
        <taxon>Pseudolactococcus</taxon>
    </lineage>
</organism>
<sequence>MITIRQANFLTDCFRDVAVDIQVILADVYTTAPWTFEQTFADMLKEETTYFLAFSDEKMVGFLALSQIMDETEITNIAVKQAYQGRGIASLLLSQLAEFDGKIFLEVRKSNLSAQKLYKKFGFQVYHIRKNYYQNPPENAVLMKRSSQPNA</sequence>
<comment type="function">
    <text evidence="5">Acetylates the N-terminal alanine of ribosomal protein bS18.</text>
</comment>
<evidence type="ECO:0000256" key="2">
    <source>
        <dbReference type="ARBA" id="ARBA00022490"/>
    </source>
</evidence>
<proteinExistence type="inferred from homology"/>
<dbReference type="Pfam" id="PF00583">
    <property type="entry name" value="Acetyltransf_1"/>
    <property type="match status" value="1"/>
</dbReference>
<accession>A0A6A0BDV0</accession>
<dbReference type="GO" id="GO:0008999">
    <property type="term" value="F:protein-N-terminal-alanine acetyltransferase activity"/>
    <property type="evidence" value="ECO:0007669"/>
    <property type="project" value="UniProtKB-EC"/>
</dbReference>
<comment type="subcellular location">
    <subcellularLocation>
        <location evidence="5">Cytoplasm</location>
    </subcellularLocation>
</comment>
<evidence type="ECO:0000313" key="8">
    <source>
        <dbReference type="Proteomes" id="UP000480303"/>
    </source>
</evidence>
<dbReference type="InterPro" id="IPR050680">
    <property type="entry name" value="YpeA/RimI_acetyltransf"/>
</dbReference>
<comment type="catalytic activity">
    <reaction evidence="5">
        <text>N-terminal L-alanyl-[ribosomal protein bS18] + acetyl-CoA = N-terminal N(alpha)-acetyl-L-alanyl-[ribosomal protein bS18] + CoA + H(+)</text>
        <dbReference type="Rhea" id="RHEA:43756"/>
        <dbReference type="Rhea" id="RHEA-COMP:10676"/>
        <dbReference type="Rhea" id="RHEA-COMP:10677"/>
        <dbReference type="ChEBI" id="CHEBI:15378"/>
        <dbReference type="ChEBI" id="CHEBI:57287"/>
        <dbReference type="ChEBI" id="CHEBI:57288"/>
        <dbReference type="ChEBI" id="CHEBI:64718"/>
        <dbReference type="ChEBI" id="CHEBI:83683"/>
        <dbReference type="EC" id="2.3.1.266"/>
    </reaction>
</comment>
<dbReference type="EC" id="2.3.1.266" evidence="5"/>
<evidence type="ECO:0000256" key="4">
    <source>
        <dbReference type="ARBA" id="ARBA00023315"/>
    </source>
</evidence>
<evidence type="ECO:0000259" key="6">
    <source>
        <dbReference type="PROSITE" id="PS51186"/>
    </source>
</evidence>
<keyword evidence="4" id="KW-0012">Acyltransferase</keyword>
<evidence type="ECO:0000256" key="1">
    <source>
        <dbReference type="ARBA" id="ARBA00005395"/>
    </source>
</evidence>
<dbReference type="PROSITE" id="PS51186">
    <property type="entry name" value="GNAT"/>
    <property type="match status" value="1"/>
</dbReference>
<reference evidence="7 8" key="1">
    <citation type="submission" date="2020-02" db="EMBL/GenBank/DDBJ databases">
        <title>Draft genome sequence of Lactococcus sp. Hs30E4-3.</title>
        <authorList>
            <person name="Noda S."/>
            <person name="Yuki M."/>
            <person name="Ohkuma M."/>
        </authorList>
    </citation>
    <scope>NUCLEOTIDE SEQUENCE [LARGE SCALE GENOMIC DNA]</scope>
    <source>
        <strain evidence="7 8">Hs30E4-3</strain>
    </source>
</reference>
<dbReference type="PANTHER" id="PTHR43420">
    <property type="entry name" value="ACETYLTRANSFERASE"/>
    <property type="match status" value="1"/>
</dbReference>
<protein>
    <recommendedName>
        <fullName evidence="5">[Ribosomal protein bS18]-alanine N-acetyltransferase</fullName>
        <ecNumber evidence="5">2.3.1.266</ecNumber>
    </recommendedName>
</protein>
<dbReference type="CDD" id="cd04301">
    <property type="entry name" value="NAT_SF"/>
    <property type="match status" value="1"/>
</dbReference>
<name>A0A6A0BDV0_9LACT</name>
<dbReference type="NCBIfam" id="TIGR01575">
    <property type="entry name" value="rimI"/>
    <property type="match status" value="1"/>
</dbReference>
<keyword evidence="8" id="KW-1185">Reference proteome</keyword>
<dbReference type="EMBL" id="BLLI01000010">
    <property type="protein sequence ID" value="GFH42007.1"/>
    <property type="molecule type" value="Genomic_DNA"/>
</dbReference>
<keyword evidence="2 5" id="KW-0963">Cytoplasm</keyword>
<evidence type="ECO:0000256" key="5">
    <source>
        <dbReference type="RuleBase" id="RU363094"/>
    </source>
</evidence>
<dbReference type="InterPro" id="IPR006464">
    <property type="entry name" value="AcTrfase_RimI/Ard1"/>
</dbReference>
<dbReference type="GO" id="GO:0005737">
    <property type="term" value="C:cytoplasm"/>
    <property type="evidence" value="ECO:0007669"/>
    <property type="project" value="UniProtKB-SubCell"/>
</dbReference>
<dbReference type="PANTHER" id="PTHR43420:SF44">
    <property type="entry name" value="ACETYLTRANSFERASE YPEA"/>
    <property type="match status" value="1"/>
</dbReference>
<evidence type="ECO:0000256" key="3">
    <source>
        <dbReference type="ARBA" id="ARBA00022679"/>
    </source>
</evidence>
<dbReference type="Gene3D" id="3.40.630.30">
    <property type="match status" value="1"/>
</dbReference>
<keyword evidence="3 7" id="KW-0808">Transferase</keyword>
<dbReference type="SUPFAM" id="SSF55729">
    <property type="entry name" value="Acyl-CoA N-acyltransferases (Nat)"/>
    <property type="match status" value="1"/>
</dbReference>
<evidence type="ECO:0000313" key="7">
    <source>
        <dbReference type="EMBL" id="GFH42007.1"/>
    </source>
</evidence>
<dbReference type="RefSeq" id="WP_172207792.1">
    <property type="nucleotide sequence ID" value="NZ_BLLI01000010.1"/>
</dbReference>
<gene>
    <name evidence="7" type="ORF">Hs30E_05580</name>
</gene>
<comment type="caution">
    <text evidence="7">The sequence shown here is derived from an EMBL/GenBank/DDBJ whole genome shotgun (WGS) entry which is preliminary data.</text>
</comment>
<dbReference type="InterPro" id="IPR016181">
    <property type="entry name" value="Acyl_CoA_acyltransferase"/>
</dbReference>
<dbReference type="Proteomes" id="UP000480303">
    <property type="component" value="Unassembled WGS sequence"/>
</dbReference>
<comment type="similarity">
    <text evidence="1 5">Belongs to the acetyltransferase family. RimI subfamily.</text>
</comment>
<dbReference type="AlphaFoldDB" id="A0A6A0BDV0"/>
<feature type="domain" description="N-acetyltransferase" evidence="6">
    <location>
        <begin position="2"/>
        <end position="148"/>
    </location>
</feature>
<dbReference type="InterPro" id="IPR000182">
    <property type="entry name" value="GNAT_dom"/>
</dbReference>